<proteinExistence type="predicted"/>
<name>A0ABR5IDK3_9ACTN</name>
<protein>
    <submittedName>
        <fullName evidence="1">Uncharacterized protein</fullName>
    </submittedName>
</protein>
<dbReference type="Proteomes" id="UP000037247">
    <property type="component" value="Unassembled WGS sequence"/>
</dbReference>
<sequence>MNGIANAIVIANTIVDDAASAVFFEPIAAMPDAHRITHDAPRACAVSDHAWRAADLQPAPCLGATGFLPAAPVASTAAAKRAMQRFPVLTRDLST</sequence>
<dbReference type="RefSeq" id="WP_049698980.1">
    <property type="nucleotide sequence ID" value="NZ_JAQDQF010000010.1"/>
</dbReference>
<organism evidence="1 2">
    <name type="scientific">Gordonia jacobaea</name>
    <dbReference type="NCBI Taxonomy" id="122202"/>
    <lineage>
        <taxon>Bacteria</taxon>
        <taxon>Bacillati</taxon>
        <taxon>Actinomycetota</taxon>
        <taxon>Actinomycetes</taxon>
        <taxon>Mycobacteriales</taxon>
        <taxon>Gordoniaceae</taxon>
        <taxon>Gordonia</taxon>
    </lineage>
</organism>
<gene>
    <name evidence="1" type="ORF">ABW18_11020</name>
</gene>
<dbReference type="EMBL" id="LDTZ01000016">
    <property type="protein sequence ID" value="KNA91674.1"/>
    <property type="molecule type" value="Genomic_DNA"/>
</dbReference>
<accession>A0ABR5IDK3</accession>
<evidence type="ECO:0000313" key="1">
    <source>
        <dbReference type="EMBL" id="KNA91674.1"/>
    </source>
</evidence>
<reference evidence="1 2" key="1">
    <citation type="submission" date="2015-05" db="EMBL/GenBank/DDBJ databases">
        <title>Draft genome sequence of the bacterium Gordonia jacobaea a new member of the Gordonia genus.</title>
        <authorList>
            <person name="Jimenez-Galisteo G."/>
            <person name="Dominguez A."/>
            <person name="Munoz E."/>
            <person name="Vinas M."/>
        </authorList>
    </citation>
    <scope>NUCLEOTIDE SEQUENCE [LARGE SCALE GENOMIC DNA]</scope>
    <source>
        <strain evidence="2">mv1</strain>
    </source>
</reference>
<keyword evidence="2" id="KW-1185">Reference proteome</keyword>
<evidence type="ECO:0000313" key="2">
    <source>
        <dbReference type="Proteomes" id="UP000037247"/>
    </source>
</evidence>
<comment type="caution">
    <text evidence="1">The sequence shown here is derived from an EMBL/GenBank/DDBJ whole genome shotgun (WGS) entry which is preliminary data.</text>
</comment>